<sequence>MHHVPPSVSTHWEMEPRNLFNLANILSSVECDVILNLFTPPECCHVCWLPGLGLTSAPEYLMVFQSPRGLLDDADLPALILKIYDLGGGTGFIFRHKTPKAKTLNGRPNGPNSSDPVTWPRVKIDIWSLDLVHCLLTPHFLDYYSQLTYAKLFHFATNEILFGLGVYLPN</sequence>
<name>W6PXL8_PENRF</name>
<protein>
    <submittedName>
        <fullName evidence="1">Genomic scaffold, ProqFM164S01</fullName>
    </submittedName>
</protein>
<dbReference type="STRING" id="1365484.W6PXL8"/>
<reference evidence="1" key="1">
    <citation type="journal article" date="2014" name="Nat. Commun.">
        <title>Multiple recent horizontal transfers of a large genomic region in cheese making fungi.</title>
        <authorList>
            <person name="Cheeseman K."/>
            <person name="Ropars J."/>
            <person name="Renault P."/>
            <person name="Dupont J."/>
            <person name="Gouzy J."/>
            <person name="Branca A."/>
            <person name="Abraham A.L."/>
            <person name="Ceppi M."/>
            <person name="Conseiller E."/>
            <person name="Debuchy R."/>
            <person name="Malagnac F."/>
            <person name="Goarin A."/>
            <person name="Silar P."/>
            <person name="Lacoste S."/>
            <person name="Sallet E."/>
            <person name="Bensimon A."/>
            <person name="Giraud T."/>
            <person name="Brygoo Y."/>
        </authorList>
    </citation>
    <scope>NUCLEOTIDE SEQUENCE [LARGE SCALE GENOMIC DNA]</scope>
    <source>
        <strain evidence="1">FM164</strain>
    </source>
</reference>
<gene>
    <name evidence="1" type="ORF">PROQFM164_S01g002784</name>
</gene>
<proteinExistence type="predicted"/>
<dbReference type="EMBL" id="HG792015">
    <property type="protein sequence ID" value="CDM28973.1"/>
    <property type="molecule type" value="Genomic_DNA"/>
</dbReference>
<organism evidence="1 2">
    <name type="scientific">Penicillium roqueforti (strain FM164)</name>
    <dbReference type="NCBI Taxonomy" id="1365484"/>
    <lineage>
        <taxon>Eukaryota</taxon>
        <taxon>Fungi</taxon>
        <taxon>Dikarya</taxon>
        <taxon>Ascomycota</taxon>
        <taxon>Pezizomycotina</taxon>
        <taxon>Eurotiomycetes</taxon>
        <taxon>Eurotiomycetidae</taxon>
        <taxon>Eurotiales</taxon>
        <taxon>Aspergillaceae</taxon>
        <taxon>Penicillium</taxon>
    </lineage>
</organism>
<dbReference type="AlphaFoldDB" id="W6PXL8"/>
<keyword evidence="2" id="KW-1185">Reference proteome</keyword>
<evidence type="ECO:0000313" key="2">
    <source>
        <dbReference type="Proteomes" id="UP000030686"/>
    </source>
</evidence>
<dbReference type="Proteomes" id="UP000030686">
    <property type="component" value="Unassembled WGS sequence"/>
</dbReference>
<accession>W6PXL8</accession>
<evidence type="ECO:0000313" key="1">
    <source>
        <dbReference type="EMBL" id="CDM28973.1"/>
    </source>
</evidence>